<evidence type="ECO:0000256" key="5">
    <source>
        <dbReference type="SAM" id="MobiDB-lite"/>
    </source>
</evidence>
<keyword evidence="2" id="KW-0637">Prenyltransferase</keyword>
<dbReference type="InterPro" id="IPR002088">
    <property type="entry name" value="Prenyl_trans_a"/>
</dbReference>
<dbReference type="Pfam" id="PF01239">
    <property type="entry name" value="PPTA"/>
    <property type="match status" value="1"/>
</dbReference>
<dbReference type="Gene3D" id="1.25.40.120">
    <property type="entry name" value="Protein prenylyltransferase"/>
    <property type="match status" value="1"/>
</dbReference>
<dbReference type="SUPFAM" id="SSF48439">
    <property type="entry name" value="Protein prenylyltransferase"/>
    <property type="match status" value="1"/>
</dbReference>
<dbReference type="Proteomes" id="UP000717585">
    <property type="component" value="Unassembled WGS sequence"/>
</dbReference>
<evidence type="ECO:0000313" key="7">
    <source>
        <dbReference type="Proteomes" id="UP000717585"/>
    </source>
</evidence>
<accession>A0A8J6E389</accession>
<dbReference type="GO" id="GO:0005737">
    <property type="term" value="C:cytoplasm"/>
    <property type="evidence" value="ECO:0007669"/>
    <property type="project" value="TreeGrafter"/>
</dbReference>
<dbReference type="EMBL" id="JAHDYR010000012">
    <property type="protein sequence ID" value="KAG9395306.1"/>
    <property type="molecule type" value="Genomic_DNA"/>
</dbReference>
<keyword evidence="7" id="KW-1185">Reference proteome</keyword>
<feature type="region of interest" description="Disordered" evidence="5">
    <location>
        <begin position="1"/>
        <end position="20"/>
    </location>
</feature>
<dbReference type="GO" id="GO:0008318">
    <property type="term" value="F:protein prenyltransferase activity"/>
    <property type="evidence" value="ECO:0007669"/>
    <property type="project" value="InterPro"/>
</dbReference>
<keyword evidence="4" id="KW-0677">Repeat</keyword>
<dbReference type="AlphaFoldDB" id="A0A8J6E389"/>
<sequence length="286" mass="32599">MGHGKEKRGPLTDEEQQKKTEVKEKWNAWFQEAKGLMVNAERTPEETAGLKTVLTKLLTVNPACYYIWNARKSLIETELASLSPEEARKVLTSELHFNTASLLKSTDNSKIYSSWYYRRWLLSQLGQEAWLAEPAVWMKQLAERDTRNFHVWDHMLTVRAHGALSEDSWREYAMNGEASNYSLWHQRAGLVRGILDSGDDVTSTILREFEEVMMANAQDPTGTSYWHYFVWLCSVVAKQETIEPFAESIETIVALAADDPTTALPRDGRRCLERGLGLVGRGELLA</sequence>
<evidence type="ECO:0000256" key="1">
    <source>
        <dbReference type="ARBA" id="ARBA00006734"/>
    </source>
</evidence>
<evidence type="ECO:0000256" key="2">
    <source>
        <dbReference type="ARBA" id="ARBA00022602"/>
    </source>
</evidence>
<organism evidence="6 7">
    <name type="scientific">Carpediemonas membranifera</name>
    <dbReference type="NCBI Taxonomy" id="201153"/>
    <lineage>
        <taxon>Eukaryota</taxon>
        <taxon>Metamonada</taxon>
        <taxon>Carpediemonas-like organisms</taxon>
        <taxon>Carpediemonas</taxon>
    </lineage>
</organism>
<comment type="similarity">
    <text evidence="1">Belongs to the protein prenyltransferase subunit alpha family.</text>
</comment>
<dbReference type="OrthoDB" id="10255768at2759"/>
<dbReference type="PROSITE" id="PS51147">
    <property type="entry name" value="PFTA"/>
    <property type="match status" value="1"/>
</dbReference>
<comment type="caution">
    <text evidence="6">The sequence shown here is derived from an EMBL/GenBank/DDBJ whole genome shotgun (WGS) entry which is preliminary data.</text>
</comment>
<feature type="compositionally biased region" description="Basic and acidic residues" evidence="5">
    <location>
        <begin position="7"/>
        <end position="20"/>
    </location>
</feature>
<name>A0A8J6E389_9EUKA</name>
<proteinExistence type="inferred from homology"/>
<dbReference type="PANTHER" id="PTHR11129">
    <property type="entry name" value="PROTEIN FARNESYLTRANSFERASE ALPHA SUBUNIT/RAB GERANYLGERANYL TRANSFERASE ALPHA SUBUNIT"/>
    <property type="match status" value="1"/>
</dbReference>
<evidence type="ECO:0000313" key="6">
    <source>
        <dbReference type="EMBL" id="KAG9395306.1"/>
    </source>
</evidence>
<reference evidence="6" key="1">
    <citation type="submission" date="2021-05" db="EMBL/GenBank/DDBJ databases">
        <title>A free-living protist that lacks canonical eukaryotic 1 DNA replication and segregation systems.</title>
        <authorList>
            <person name="Salas-Leiva D.E."/>
            <person name="Tromer E.C."/>
            <person name="Curtis B.A."/>
            <person name="Jerlstrom-Hultqvist J."/>
            <person name="Kolisko M."/>
            <person name="Yi Z."/>
            <person name="Salas-Leiva J.S."/>
            <person name="Gallot-Lavallee L."/>
            <person name="Kops G.J.P.L."/>
            <person name="Archibald J.M."/>
            <person name="Simpson A.G.B."/>
            <person name="Roger A.J."/>
        </authorList>
    </citation>
    <scope>NUCLEOTIDE SEQUENCE</scope>
    <source>
        <strain evidence="6">BICM</strain>
    </source>
</reference>
<protein>
    <submittedName>
        <fullName evidence="6">Protein prenyltransferase alpha subunit repeat</fullName>
    </submittedName>
</protein>
<evidence type="ECO:0000256" key="3">
    <source>
        <dbReference type="ARBA" id="ARBA00022679"/>
    </source>
</evidence>
<evidence type="ECO:0000256" key="4">
    <source>
        <dbReference type="ARBA" id="ARBA00022737"/>
    </source>
</evidence>
<keyword evidence="3" id="KW-0808">Transferase</keyword>
<gene>
    <name evidence="6" type="ORF">J8273_0536</name>
</gene>